<protein>
    <submittedName>
        <fullName evidence="3">Filamentous hemagglutinin N-terminal domain-containing protein</fullName>
    </submittedName>
</protein>
<feature type="region of interest" description="Disordered" evidence="1">
    <location>
        <begin position="1"/>
        <end position="25"/>
    </location>
</feature>
<evidence type="ECO:0000256" key="1">
    <source>
        <dbReference type="SAM" id="MobiDB-lite"/>
    </source>
</evidence>
<name>A0ABS4AW45_9PROT</name>
<evidence type="ECO:0000259" key="2">
    <source>
        <dbReference type="SMART" id="SM00912"/>
    </source>
</evidence>
<gene>
    <name evidence="3" type="ORF">J5Y09_16670</name>
</gene>
<accession>A0ABS4AW45</accession>
<dbReference type="InterPro" id="IPR008638">
    <property type="entry name" value="FhaB/CdiA-like_TPS"/>
</dbReference>
<dbReference type="Pfam" id="PF05860">
    <property type="entry name" value="TPS"/>
    <property type="match status" value="1"/>
</dbReference>
<dbReference type="InterPro" id="IPR011050">
    <property type="entry name" value="Pectin_lyase_fold/virulence"/>
</dbReference>
<comment type="caution">
    <text evidence="3">The sequence shown here is derived from an EMBL/GenBank/DDBJ whole genome shotgun (WGS) entry which is preliminary data.</text>
</comment>
<dbReference type="Gene3D" id="2.160.20.10">
    <property type="entry name" value="Single-stranded right-handed beta-helix, Pectin lyase-like"/>
    <property type="match status" value="1"/>
</dbReference>
<dbReference type="EMBL" id="JAGIYZ010000016">
    <property type="protein sequence ID" value="MBP0465561.1"/>
    <property type="molecule type" value="Genomic_DNA"/>
</dbReference>
<dbReference type="SMART" id="SM00912">
    <property type="entry name" value="Haemagg_act"/>
    <property type="match status" value="1"/>
</dbReference>
<evidence type="ECO:0000313" key="3">
    <source>
        <dbReference type="EMBL" id="MBP0465561.1"/>
    </source>
</evidence>
<dbReference type="PANTHER" id="PTHR12338">
    <property type="entry name" value="AUTOTRANSPORTER"/>
    <property type="match status" value="1"/>
</dbReference>
<dbReference type="NCBIfam" id="TIGR01901">
    <property type="entry name" value="adhes_NPXG"/>
    <property type="match status" value="1"/>
</dbReference>
<dbReference type="RefSeq" id="WP_209352941.1">
    <property type="nucleotide sequence ID" value="NZ_JAGIYZ010000016.1"/>
</dbReference>
<sequence length="3658" mass="349739">MARRAPRGQARAGRTPAPAPARASIRRKPARLWLLGTTALLPVAAGPALAQPAPGQGPTGGQVVAGQAGIARTPGRTTVTQSTNRAAIDWQQFNVGSQHTVQFVQPSQGSWTLNRVVGPDPSVIAGRVQANGGVAIVNQSGMVFAQGAQVDVGSLIASAAGITNENFMAGRMAFDQAPRRGARVENHGSITVADRGLAALVGPNVSNSGVIRARLGRVALGAAETFVLDLAGDGLIGIDVTQAVREAPQGGAALVTNSGTIEAPGGSVLLTAHAASDLVEDLVRQTGRISAPTADGRAGQVVLRAEGGSVRVEGTIDATGGAGARGGAVAIQATEGVTVAAGATVDASGAAGGGRVLVGTAGRGRQQPMARRTTVEAGATIRADATTAGNGGEIVVNSADRTEMRGTLTARGGATSGNGGFIEVSGQGAFVLQGIVDLTAGNGALGDFLLDPQNIIISSSGTPTVPFGTVTDPSGTIGAGGTFSAATGNANDWVRIDAAALAGFAAGNVTLEANRQIIVDSTVNRTNAGNVTLRAGVGTGVTDGNIVQRAGADFSVNGTLTLETNQGAISLAANVRATAVVLSASGDIAQTGGNIQHRTSATTQLPLSAISSAGNVTLAQSGNGNFALGASGATAGTFTVSANTLRVGSSLTANATSLTAATGTLTLAGDIRATSLALSGATGVTQSGGTIAHRDSTPATPVELPLTANTTSGPVTLDQTGNGPVELRASTAAGDFTLTAEAIRTTGALTANVATLTAETGAIELGANVRATDLNLVAQTGISQSAGTIAHRSGANTPIDLAASLAAAGNITLGQANGEINLLTGGTFAGNFTLAATGDTTLAAGQTLSVAGEARITLTGTADLALNGTLQANSAVLQAQGDITQATTAVLAPLSAAPGAALDLTVAVTGNNNSVDLLGANGVIRLVGGSTQGEAFALRGTSLSVAGPLSTADGATRGNVTLVASGTTGSIALGGAVTAAGATLRANGAVTQSAALDLGGTLTIRGQDGTPTSGAGSVALTLANQVTTLDARATGALAFTSGAAALSITQARGNGVAITGTGVAVAVGGGASGVVGTGTGAISVVANSLTLSGGIAQLGGGSISLRTDAITTGGIISAPSATVEIGPRTAGRGVLVGGATDATRLRITETALNAVTAGTVRLGSTTIGASTVTGGAVEIAGAVSLPATTTFEVAAGGDITLGAAVEAGRVRLGATGNIALGTFDVTSDGASGGIELRAGGTITQGTGSEIIASGATRELVAQAGAGSLSLTGTGSFRVADGGAEPRGLLAPGDITVNLGTSGALTIAGAVQAGGTANLTARSIALQAALTAPTAVNLAASGGGAASTITQTASGTISTALLTANATGAVSLSAAPNQVANLGTFSFNDAFRFRTNAAVTVSGAIAPTTVGSNADITLIASSVDVNAALAAGTGTVTLQATGGNVSQTATGTITAGRLEASASGSVLLDTAPNAVGTFGAGGAGGTFALRNGRPLTIDSALTQGAGGGILRLTTDGTLTVANGGSIAFSDITLAAASGMTISGNIGQAGATVRLGAGGAITQTATGGITAGTLGIYAPGDIALTAGTNAAGAIGAFTPGAFGYRGSGTVQTTTVADVIRPFFNPLLPGGFIFGSETVSGIRAASVDITADSLRVRNATGGSALGEGVAATATTGLVRLRLDGLAIDADSAITAGANPTYGGSIDLATRTAGRNIVIGADQAGTLALGPGVLGRLYGETVTIGAAGAGAGTLTVAGPASSNAVNELALRGASIGIDGALSMFGTGRVSLTAATGDITQSATGSISAPNLVATATLGDVRLDVVGAANNIAPAFVGGLAVPGTGTVSGSAGGGDFAFRNAGNVSVAAPGITATGGTVTLVSTGGAISQAAAAPITTGTLVANALGTVTLDLGTNAVATLGAGSAGGAGFTFRTNRALTVAGVSSSSGGITLEAPGGMTLSGNVSAPNGRVVLRTGATFDTPGAGDITQTGGIIAAANLSASAGGDVALTRANEVQVLVAGLNADGLTFGTRSILAGGNVTFSNALSTLFVVSPVVAGTNRTATMLTNGLAVLLPGTAFLAPGGVVRFAPFTNGRTIDVGGVTAGATNLATGTLQQVSANRLVIGGTTGQGGTSGNIVFSAPVALPGVNALELQSGGAIVGNAQAITVNRVSAFATGDISLGGAAGSIGGVAAGSGRPEGIATDGSVSIVAGGTGTFAVDAAIQAGAGRTIALQAADFELGANVGTATGTPGRIELTGTQTVSLGGTGPIGATARLEAAELARLDAAGGTIRIAGPAIRLDGTWTLDPADAARLEMLLTTGGAGTIAQNAGTLSAGTLVIDARQTPGTVQIDRAGNAIGTLDAQTGGALSVATGGALSVQRADATAGNITLSGGSITLADTLGLAVPVVRAQAGNVALTATAGDITGTTPRAAVSGTALTANALAGEVRLTGNNSVGTFTATARDGVLFRNTGALTAGATGGAGAAVAGNVDIRGTALTLGDIRATGTVTLDATTGDILQSPGATLAAGTLSATATAGNIRLDGANLATGVANNAIQDLTALSAGGDITLRNGTALTIDLPLSVGTNRTLTLEAAGLTIAGNLSAAGPAGQIILRTGGFTGGANAGDITQQAGTAISAARLAALAGGTITLDQPGNAIGTLAGGRSAAGTALGLGLSAGGDATLRIGTGATLTVGEALQVGTGRTLTLRADDLAIAAQLRAPGGTIVLLPATANGTFGYVLGGAAGSVNAGRITLDSTELSFLPAVTPAATLSLGDVATTGAVTIAGTVDLVDGASPRVGLLSLAGIDGLTQNPGSVLDVAALRAIFTKGAVLLDPGNAGNRIAALEGVTAGGDVVVRGGAGLMTLRDGGAGTSVVAGTGARIVLRADDLDIQAALRAPGGTVNLLPESLGRTVTLGGTGAGTLALDAAEMARIGDGGPAAARLRIGSDGTLRSAGDIRIVGNVALRDGGGDRVGQLDLVAGGTGIAGGAVVQTGGVVDVATLTGTAQGDFGANGANRIDAFAGITAGRLAAGGTAPADVALRSTIDARIAGLDATRDLTVTGGGTLTATPVTIATDAGSATIAAALTAGRSATLTATGALAAGPVTAANITLQGASIDLTGRIGGNGANATSATLRAPGGSITQDPGAIIAANRLAVTGGTVTLTEANQVSEITGFAAGGAVGFTTVLPLLVSGAVSANGTLALTTSGTLTVSGAGSLAVAGGPGTASLSSGGAMNVAGRLTSSGDATLAARTGGLSFTGNGTVGGTARLTAPGAITLGGSLVAAGGVQATAGAGLSATGTLRAGGDVRLQAGGTLTHSGVTQAGLGLTFGSSSAMTLGGSMTAGTDVTLTAGGLATLANGKIGAPGTIALLSGGGLVMQSFAIDPAIIRLETAGPLTATGSTLVSSDSIRLAGGAVTLRDMNITTGTLDVESAGTMLVDGGTFTLGRAVLFSAPAGISAGDVITIRPLDSSQLPVVMFDTRIAGARPDPLSVVRPDIPGVPNAQQPMQVRLPGTEVPGVFGPASSAPAGLLAINVDAGRSPIFLLIDGGFVSGTIVSAGRLGIHGTGGGSELTGNLTDISGSPVSGSAAARFADSTRPAASGALSRYRFNGCVVSSVNCVVPSQVISIPQAPPQRVDITLGGGRITDPDVQIPNVAEEDY</sequence>
<proteinExistence type="predicted"/>
<dbReference type="PANTHER" id="PTHR12338:SF5">
    <property type="entry name" value="ANTIGEN 43-RELATED"/>
    <property type="match status" value="1"/>
</dbReference>
<keyword evidence="4" id="KW-1185">Reference proteome</keyword>
<dbReference type="SUPFAM" id="SSF51126">
    <property type="entry name" value="Pectin lyase-like"/>
    <property type="match status" value="1"/>
</dbReference>
<feature type="domain" description="Filamentous haemagglutinin FhaB/tRNA nuclease CdiA-like TPS" evidence="2">
    <location>
        <begin position="54"/>
        <end position="166"/>
    </location>
</feature>
<dbReference type="InterPro" id="IPR050909">
    <property type="entry name" value="Bact_Autotransporter_VF"/>
</dbReference>
<organism evidence="3 4">
    <name type="scientific">Roseomonas nitratireducens</name>
    <dbReference type="NCBI Taxonomy" id="2820810"/>
    <lineage>
        <taxon>Bacteria</taxon>
        <taxon>Pseudomonadati</taxon>
        <taxon>Pseudomonadota</taxon>
        <taxon>Alphaproteobacteria</taxon>
        <taxon>Acetobacterales</taxon>
        <taxon>Roseomonadaceae</taxon>
        <taxon>Roseomonas</taxon>
    </lineage>
</organism>
<feature type="compositionally biased region" description="Low complexity" evidence="1">
    <location>
        <begin position="7"/>
        <end position="23"/>
    </location>
</feature>
<dbReference type="InterPro" id="IPR012334">
    <property type="entry name" value="Pectin_lyas_fold"/>
</dbReference>
<dbReference type="Proteomes" id="UP000680815">
    <property type="component" value="Unassembled WGS sequence"/>
</dbReference>
<reference evidence="3 4" key="1">
    <citation type="submission" date="2021-03" db="EMBL/GenBank/DDBJ databases">
        <authorList>
            <person name="So Y."/>
        </authorList>
    </citation>
    <scope>NUCLEOTIDE SEQUENCE [LARGE SCALE GENOMIC DNA]</scope>
    <source>
        <strain evidence="3 4">PWR1</strain>
    </source>
</reference>
<evidence type="ECO:0000313" key="4">
    <source>
        <dbReference type="Proteomes" id="UP000680815"/>
    </source>
</evidence>